<proteinExistence type="inferred from homology"/>
<evidence type="ECO:0000256" key="2">
    <source>
        <dbReference type="ARBA" id="ARBA00010799"/>
    </source>
</evidence>
<dbReference type="PANTHER" id="PTHR42650">
    <property type="entry name" value="TAIL-ANCHORED PROTEIN INSERTION RECEPTOR WRB"/>
    <property type="match status" value="1"/>
</dbReference>
<dbReference type="Pfam" id="PF04420">
    <property type="entry name" value="CHD5"/>
    <property type="match status" value="1"/>
</dbReference>
<dbReference type="InterPro" id="IPR029012">
    <property type="entry name" value="Helix_hairpin_bin_sf"/>
</dbReference>
<comment type="similarity">
    <text evidence="2">Belongs to the WRB/GET1 family.</text>
</comment>
<evidence type="ECO:0000256" key="4">
    <source>
        <dbReference type="ARBA" id="ARBA00022824"/>
    </source>
</evidence>
<keyword evidence="5 7" id="KW-1133">Transmembrane helix</keyword>
<gene>
    <name evidence="8" type="ORF">BASA50_003105</name>
</gene>
<keyword evidence="3 7" id="KW-0812">Transmembrane</keyword>
<organism evidence="8 9">
    <name type="scientific">Batrachochytrium salamandrivorans</name>
    <dbReference type="NCBI Taxonomy" id="1357716"/>
    <lineage>
        <taxon>Eukaryota</taxon>
        <taxon>Fungi</taxon>
        <taxon>Fungi incertae sedis</taxon>
        <taxon>Chytridiomycota</taxon>
        <taxon>Chytridiomycota incertae sedis</taxon>
        <taxon>Chytridiomycetes</taxon>
        <taxon>Rhizophydiales</taxon>
        <taxon>Rhizophydiales incertae sedis</taxon>
        <taxon>Batrachochytrium</taxon>
    </lineage>
</organism>
<keyword evidence="6 7" id="KW-0472">Membrane</keyword>
<dbReference type="Proteomes" id="UP001648503">
    <property type="component" value="Unassembled WGS sequence"/>
</dbReference>
<comment type="subcellular location">
    <subcellularLocation>
        <location evidence="1">Endoplasmic reticulum membrane</location>
        <topology evidence="1">Multi-pass membrane protein</topology>
    </subcellularLocation>
</comment>
<keyword evidence="4" id="KW-0256">Endoplasmic reticulum</keyword>
<evidence type="ECO:0000256" key="1">
    <source>
        <dbReference type="ARBA" id="ARBA00004477"/>
    </source>
</evidence>
<evidence type="ECO:0000313" key="9">
    <source>
        <dbReference type="Proteomes" id="UP001648503"/>
    </source>
</evidence>
<dbReference type="PANTHER" id="PTHR42650:SF1">
    <property type="entry name" value="GUIDED ENTRY OF TAIL-ANCHORED PROTEINS FACTOR 1"/>
    <property type="match status" value="1"/>
</dbReference>
<feature type="transmembrane region" description="Helical" evidence="7">
    <location>
        <begin position="111"/>
        <end position="128"/>
    </location>
</feature>
<evidence type="ECO:0000313" key="8">
    <source>
        <dbReference type="EMBL" id="KAH6599317.1"/>
    </source>
</evidence>
<comment type="caution">
    <text evidence="8">The sequence shown here is derived from an EMBL/GenBank/DDBJ whole genome shotgun (WGS) entry which is preliminary data.</text>
</comment>
<evidence type="ECO:0000256" key="7">
    <source>
        <dbReference type="SAM" id="Phobius"/>
    </source>
</evidence>
<keyword evidence="9" id="KW-1185">Reference proteome</keyword>
<feature type="transmembrane region" description="Helical" evidence="7">
    <location>
        <begin position="9"/>
        <end position="31"/>
    </location>
</feature>
<dbReference type="EMBL" id="JAFCIX010000069">
    <property type="protein sequence ID" value="KAH6599317.1"/>
    <property type="molecule type" value="Genomic_DNA"/>
</dbReference>
<accession>A0ABQ8FJF9</accession>
<protein>
    <recommendedName>
        <fullName evidence="10">Guided entry of tail-anchored proteins 1</fullName>
    </recommendedName>
</protein>
<dbReference type="Gene3D" id="1.10.287.660">
    <property type="entry name" value="Helix hairpin bin"/>
    <property type="match status" value="1"/>
</dbReference>
<dbReference type="InterPro" id="IPR028945">
    <property type="entry name" value="Get1"/>
</dbReference>
<name>A0ABQ8FJF9_9FUNG</name>
<evidence type="ECO:0000256" key="5">
    <source>
        <dbReference type="ARBA" id="ARBA00022989"/>
    </source>
</evidence>
<evidence type="ECO:0000256" key="6">
    <source>
        <dbReference type="ARBA" id="ARBA00023136"/>
    </source>
</evidence>
<reference evidence="8 9" key="1">
    <citation type="submission" date="2021-02" db="EMBL/GenBank/DDBJ databases">
        <title>Variation within the Batrachochytrium salamandrivorans European outbreak.</title>
        <authorList>
            <person name="Kelly M."/>
            <person name="Pasmans F."/>
            <person name="Shea T.P."/>
            <person name="Munoz J.F."/>
            <person name="Carranza S."/>
            <person name="Cuomo C.A."/>
            <person name="Martel A."/>
        </authorList>
    </citation>
    <scope>NUCLEOTIDE SEQUENCE [LARGE SCALE GENOMIC DNA]</scope>
    <source>
        <strain evidence="8 9">AMFP18/2</strain>
    </source>
</reference>
<evidence type="ECO:0008006" key="10">
    <source>
        <dbReference type="Google" id="ProtNLM"/>
    </source>
</evidence>
<evidence type="ECO:0000256" key="3">
    <source>
        <dbReference type="ARBA" id="ARBA00022692"/>
    </source>
</evidence>
<sequence length="183" mass="21516">MSEDTSYRLVYILAVACLFQGISIMGFNYIAEQTYHWTRGFFRNSIGSAKMCQLKAQILDIKTQLSRTSAQDQFAKWAKLQRQHDKLVAEYTTKSNDANAYKIVFQMQVSWGLWALFWILQIGFLMFWRSEAMFYMPRDWVGPFSNWLSFPFAPKGSVSVLYWFYACRSFCGRSIKFLVNPYI</sequence>